<evidence type="ECO:0000256" key="12">
    <source>
        <dbReference type="SAM" id="MobiDB-lite"/>
    </source>
</evidence>
<keyword evidence="16" id="KW-1185">Reference proteome</keyword>
<dbReference type="SMART" id="SM00382">
    <property type="entry name" value="AAA"/>
    <property type="match status" value="1"/>
</dbReference>
<evidence type="ECO:0000256" key="9">
    <source>
        <dbReference type="ARBA" id="ARBA00022989"/>
    </source>
</evidence>
<dbReference type="PANTHER" id="PTHR43297">
    <property type="entry name" value="OLIGOPEPTIDE TRANSPORT ATP-BINDING PROTEIN APPD"/>
    <property type="match status" value="1"/>
</dbReference>
<organism evidence="15 16">
    <name type="scientific">Brachybacterium sacelli</name>
    <dbReference type="NCBI Taxonomy" id="173364"/>
    <lineage>
        <taxon>Bacteria</taxon>
        <taxon>Bacillati</taxon>
        <taxon>Actinomycetota</taxon>
        <taxon>Actinomycetes</taxon>
        <taxon>Micrococcales</taxon>
        <taxon>Dermabacteraceae</taxon>
        <taxon>Brachybacterium</taxon>
    </lineage>
</organism>
<dbReference type="InterPro" id="IPR035906">
    <property type="entry name" value="MetI-like_sf"/>
</dbReference>
<dbReference type="InterPro" id="IPR025966">
    <property type="entry name" value="OppC_N"/>
</dbReference>
<name>A0ABS4WZ97_9MICO</name>
<keyword evidence="6 11" id="KW-0812">Transmembrane</keyword>
<dbReference type="Pfam" id="PF00528">
    <property type="entry name" value="BPD_transp_1"/>
    <property type="match status" value="1"/>
</dbReference>
<feature type="transmembrane region" description="Helical" evidence="11">
    <location>
        <begin position="244"/>
        <end position="265"/>
    </location>
</feature>
<dbReference type="InterPro" id="IPR027417">
    <property type="entry name" value="P-loop_NTPase"/>
</dbReference>
<evidence type="ECO:0000259" key="14">
    <source>
        <dbReference type="PROSITE" id="PS50928"/>
    </source>
</evidence>
<gene>
    <name evidence="15" type="ORF">JOF43_001250</name>
</gene>
<evidence type="ECO:0000256" key="3">
    <source>
        <dbReference type="ARBA" id="ARBA00005417"/>
    </source>
</evidence>
<dbReference type="Gene3D" id="1.10.3720.10">
    <property type="entry name" value="MetI-like"/>
    <property type="match status" value="1"/>
</dbReference>
<keyword evidence="5" id="KW-1003">Cell membrane</keyword>
<dbReference type="PROSITE" id="PS00211">
    <property type="entry name" value="ABC_TRANSPORTER_1"/>
    <property type="match status" value="1"/>
</dbReference>
<feature type="domain" description="ABC transmembrane type-1" evidence="14">
    <location>
        <begin position="74"/>
        <end position="266"/>
    </location>
</feature>
<evidence type="ECO:0000313" key="15">
    <source>
        <dbReference type="EMBL" id="MBP2381293.1"/>
    </source>
</evidence>
<dbReference type="Proteomes" id="UP001519290">
    <property type="component" value="Unassembled WGS sequence"/>
</dbReference>
<keyword evidence="7" id="KW-0547">Nucleotide-binding</keyword>
<dbReference type="InterPro" id="IPR003439">
    <property type="entry name" value="ABC_transporter-like_ATP-bd"/>
</dbReference>
<proteinExistence type="inferred from homology"/>
<evidence type="ECO:0000256" key="11">
    <source>
        <dbReference type="RuleBase" id="RU363032"/>
    </source>
</evidence>
<evidence type="ECO:0000256" key="4">
    <source>
        <dbReference type="ARBA" id="ARBA00022448"/>
    </source>
</evidence>
<protein>
    <submittedName>
        <fullName evidence="15">Peptide/nickel transport system ATP-binding protein</fullName>
    </submittedName>
</protein>
<accession>A0ABS4WZ97</accession>
<dbReference type="PROSITE" id="PS50893">
    <property type="entry name" value="ABC_TRANSPORTER_2"/>
    <property type="match status" value="1"/>
</dbReference>
<evidence type="ECO:0000256" key="5">
    <source>
        <dbReference type="ARBA" id="ARBA00022475"/>
    </source>
</evidence>
<dbReference type="InterPro" id="IPR000515">
    <property type="entry name" value="MetI-like"/>
</dbReference>
<comment type="similarity">
    <text evidence="11">Belongs to the binding-protein-dependent transport system permease family.</text>
</comment>
<comment type="caution">
    <text evidence="15">The sequence shown here is derived from an EMBL/GenBank/DDBJ whole genome shotgun (WGS) entry which is preliminary data.</text>
</comment>
<sequence length="611" mass="64197">MSRLLSTWRTLPLTSRLGLAVVVVLCAVAILAPWLAPYDPSERVARPFAHPSLDHPLGADDAGHDLLSVLILGARPSLLVGGIAAVVATAVGSTVGLTAGYLRGVVDTVLMRVVDVVLSLPVVPLTLVIGVLAGPGLPTQIVVISLALWAPMARELRAQVLSVRERDHILALRAVGARHGYVLIRHVVPTVAVLVVPQLVLAVKSAVLLEATLAFLGLGDVSSMSWGMMLSVANSRNAFLTDAWLWWVVPPGAMIALTVLAVALASGAVERVAAGSGAARRERRTSGPRGRARLDASGRAAPSGTGEFTAEIPPEGAVTRSASPIESVRSTERGPSTELHAGASAPALLHLEGLTLRYGDGDEVGGGCREVGLELLRGEVLGLVGGSGSGKSTVASAVVGLMPAAARLQGGRILFDGIDLLELGPRERRHLLGSRIGLVPQEAQSALNPVHRVGEQIVEALLVHERLPHESARERARELLGLVGLPAERFRAYPHQLSGGQRQRVVLAIALACGPDLVVADEPTSGLDVLVQQEILELLRDLRDRLGLTMLLVTHDLPVVMQVADRLAVMHDGQVVEQGATSAVLAAPQHPCTRRLLDSLPELPDLEGASR</sequence>
<keyword evidence="10 11" id="KW-0472">Membrane</keyword>
<evidence type="ECO:0000256" key="8">
    <source>
        <dbReference type="ARBA" id="ARBA00022840"/>
    </source>
</evidence>
<dbReference type="PANTHER" id="PTHR43297:SF2">
    <property type="entry name" value="DIPEPTIDE TRANSPORT ATP-BINDING PROTEIN DPPD"/>
    <property type="match status" value="1"/>
</dbReference>
<feature type="transmembrane region" description="Helical" evidence="11">
    <location>
        <begin position="182"/>
        <end position="201"/>
    </location>
</feature>
<evidence type="ECO:0000259" key="13">
    <source>
        <dbReference type="PROSITE" id="PS50893"/>
    </source>
</evidence>
<evidence type="ECO:0000256" key="10">
    <source>
        <dbReference type="ARBA" id="ARBA00023136"/>
    </source>
</evidence>
<feature type="transmembrane region" description="Helical" evidence="11">
    <location>
        <begin position="213"/>
        <end position="232"/>
    </location>
</feature>
<dbReference type="Gene3D" id="3.40.50.300">
    <property type="entry name" value="P-loop containing nucleotide triphosphate hydrolases"/>
    <property type="match status" value="1"/>
</dbReference>
<dbReference type="EMBL" id="JAGIOD010000001">
    <property type="protein sequence ID" value="MBP2381293.1"/>
    <property type="molecule type" value="Genomic_DNA"/>
</dbReference>
<feature type="transmembrane region" description="Helical" evidence="11">
    <location>
        <begin position="78"/>
        <end position="102"/>
    </location>
</feature>
<dbReference type="RefSeq" id="WP_209900333.1">
    <property type="nucleotide sequence ID" value="NZ_BAAAJW010000002.1"/>
</dbReference>
<dbReference type="SUPFAM" id="SSF161098">
    <property type="entry name" value="MetI-like"/>
    <property type="match status" value="1"/>
</dbReference>
<evidence type="ECO:0000256" key="2">
    <source>
        <dbReference type="ARBA" id="ARBA00004202"/>
    </source>
</evidence>
<comment type="subcellular location">
    <subcellularLocation>
        <location evidence="11">Cell membrane</location>
        <topology evidence="11">Multi-pass membrane protein</topology>
    </subcellularLocation>
    <subcellularLocation>
        <location evidence="2">Cell membrane</location>
        <topology evidence="2">Peripheral membrane protein</topology>
    </subcellularLocation>
    <subcellularLocation>
        <location evidence="1">Membrane</location>
        <topology evidence="1">Multi-pass membrane protein</topology>
    </subcellularLocation>
</comment>
<dbReference type="PROSITE" id="PS50928">
    <property type="entry name" value="ABC_TM1"/>
    <property type="match status" value="1"/>
</dbReference>
<feature type="region of interest" description="Disordered" evidence="12">
    <location>
        <begin position="275"/>
        <end position="339"/>
    </location>
</feature>
<evidence type="ECO:0000256" key="7">
    <source>
        <dbReference type="ARBA" id="ARBA00022741"/>
    </source>
</evidence>
<feature type="domain" description="ABC transporter" evidence="13">
    <location>
        <begin position="349"/>
        <end position="597"/>
    </location>
</feature>
<dbReference type="CDD" id="cd06261">
    <property type="entry name" value="TM_PBP2"/>
    <property type="match status" value="1"/>
</dbReference>
<evidence type="ECO:0000256" key="6">
    <source>
        <dbReference type="ARBA" id="ARBA00022692"/>
    </source>
</evidence>
<reference evidence="15 16" key="1">
    <citation type="submission" date="2021-03" db="EMBL/GenBank/DDBJ databases">
        <title>Sequencing the genomes of 1000 actinobacteria strains.</title>
        <authorList>
            <person name="Klenk H.-P."/>
        </authorList>
    </citation>
    <scope>NUCLEOTIDE SEQUENCE [LARGE SCALE GENOMIC DNA]</scope>
    <source>
        <strain evidence="15 16">DSM 14566</strain>
    </source>
</reference>
<keyword evidence="4 11" id="KW-0813">Transport</keyword>
<dbReference type="CDD" id="cd03257">
    <property type="entry name" value="ABC_NikE_OppD_transporters"/>
    <property type="match status" value="1"/>
</dbReference>
<feature type="transmembrane region" description="Helical" evidence="11">
    <location>
        <begin position="17"/>
        <end position="36"/>
    </location>
</feature>
<comment type="similarity">
    <text evidence="3">Belongs to the ABC transporter superfamily.</text>
</comment>
<dbReference type="Pfam" id="PF12911">
    <property type="entry name" value="OppC_N"/>
    <property type="match status" value="1"/>
</dbReference>
<evidence type="ECO:0000256" key="1">
    <source>
        <dbReference type="ARBA" id="ARBA00004141"/>
    </source>
</evidence>
<feature type="transmembrane region" description="Helical" evidence="11">
    <location>
        <begin position="122"/>
        <end position="149"/>
    </location>
</feature>
<dbReference type="Pfam" id="PF00005">
    <property type="entry name" value="ABC_tran"/>
    <property type="match status" value="1"/>
</dbReference>
<keyword evidence="9 11" id="KW-1133">Transmembrane helix</keyword>
<dbReference type="SUPFAM" id="SSF52540">
    <property type="entry name" value="P-loop containing nucleoside triphosphate hydrolases"/>
    <property type="match status" value="1"/>
</dbReference>
<dbReference type="InterPro" id="IPR050388">
    <property type="entry name" value="ABC_Ni/Peptide_Import"/>
</dbReference>
<dbReference type="InterPro" id="IPR003593">
    <property type="entry name" value="AAA+_ATPase"/>
</dbReference>
<keyword evidence="8 15" id="KW-0067">ATP-binding</keyword>
<dbReference type="InterPro" id="IPR017871">
    <property type="entry name" value="ABC_transporter-like_CS"/>
</dbReference>
<dbReference type="GO" id="GO:0005524">
    <property type="term" value="F:ATP binding"/>
    <property type="evidence" value="ECO:0007669"/>
    <property type="project" value="UniProtKB-KW"/>
</dbReference>
<evidence type="ECO:0000313" key="16">
    <source>
        <dbReference type="Proteomes" id="UP001519290"/>
    </source>
</evidence>